<organism evidence="3 4">
    <name type="scientific">Mycobacterium innocens</name>
    <dbReference type="NCBI Taxonomy" id="2341083"/>
    <lineage>
        <taxon>Bacteria</taxon>
        <taxon>Bacillati</taxon>
        <taxon>Actinomycetota</taxon>
        <taxon>Actinomycetes</taxon>
        <taxon>Mycobacteriales</taxon>
        <taxon>Mycobacteriaceae</taxon>
        <taxon>Mycobacterium</taxon>
    </lineage>
</organism>
<name>A0A498PTX8_9MYCO</name>
<gene>
    <name evidence="3" type="ORF">LAUMK13_00741</name>
</gene>
<dbReference type="PIRSF" id="PIRSF018072">
    <property type="entry name" value="UCP018072"/>
    <property type="match status" value="1"/>
</dbReference>
<dbReference type="InterPro" id="IPR016709">
    <property type="entry name" value="HadA-like"/>
</dbReference>
<dbReference type="HAMAP" id="MF_00799">
    <property type="entry name" value="UPF0336"/>
    <property type="match status" value="1"/>
</dbReference>
<evidence type="ECO:0000313" key="3">
    <source>
        <dbReference type="EMBL" id="VBA35459.1"/>
    </source>
</evidence>
<keyword evidence="4" id="KW-1185">Reference proteome</keyword>
<protein>
    <recommendedName>
        <fullName evidence="1">UPF0336 protein LAUMK13_00741</fullName>
    </recommendedName>
</protein>
<dbReference type="InterPro" id="IPR029069">
    <property type="entry name" value="HotDog_dom_sf"/>
</dbReference>
<evidence type="ECO:0000256" key="1">
    <source>
        <dbReference type="HAMAP-Rule" id="MF_00799"/>
    </source>
</evidence>
<dbReference type="Pfam" id="PF13452">
    <property type="entry name" value="FAS1_DH_region"/>
    <property type="match status" value="1"/>
</dbReference>
<dbReference type="NCBIfam" id="NF010245">
    <property type="entry name" value="PRK13692.1"/>
    <property type="match status" value="1"/>
</dbReference>
<dbReference type="InterPro" id="IPR054849">
    <property type="entry name" value="UPF0336_fam"/>
</dbReference>
<dbReference type="Proteomes" id="UP000267289">
    <property type="component" value="Unassembled WGS sequence"/>
</dbReference>
<feature type="domain" description="FAS1-like dehydratase" evidence="2">
    <location>
        <begin position="22"/>
        <end position="152"/>
    </location>
</feature>
<accession>A0A498PTX8</accession>
<proteinExistence type="inferred from homology"/>
<dbReference type="SUPFAM" id="SSF54637">
    <property type="entry name" value="Thioesterase/thiol ester dehydrase-isomerase"/>
    <property type="match status" value="1"/>
</dbReference>
<evidence type="ECO:0000313" key="4">
    <source>
        <dbReference type="Proteomes" id="UP000267289"/>
    </source>
</evidence>
<comment type="similarity">
    <text evidence="1">Belongs to the UPF0336 family.</text>
</comment>
<sequence>MTAYGTQTDSVDSIAVPLTTSIVGMHYRHPDHYEVEREKIREHAQAVQNDDAFFFDEKASAELGYGGLLAPLTFICVFGYKAQSAFFKHANIAVQDAQVVQVDQVLKFSKPIVAGDKLYCDVYVDSMREAHGTQIIVTKNIITNEDGDIVQETYTTLAGRAGEDGEVGFSDGVA</sequence>
<dbReference type="InterPro" id="IPR039569">
    <property type="entry name" value="FAS1-like_DH_region"/>
</dbReference>
<evidence type="ECO:0000259" key="2">
    <source>
        <dbReference type="Pfam" id="PF13452"/>
    </source>
</evidence>
<dbReference type="Gene3D" id="3.10.129.10">
    <property type="entry name" value="Hotdog Thioesterase"/>
    <property type="match status" value="1"/>
</dbReference>
<reference evidence="3 4" key="1">
    <citation type="submission" date="2018-09" db="EMBL/GenBank/DDBJ databases">
        <authorList>
            <person name="Tagini F."/>
        </authorList>
    </citation>
    <scope>NUCLEOTIDE SEQUENCE [LARGE SCALE GENOMIC DNA]</scope>
    <source>
        <strain evidence="3 4">MK13</strain>
    </source>
</reference>
<dbReference type="CDD" id="cd03441">
    <property type="entry name" value="R_hydratase_like"/>
    <property type="match status" value="1"/>
</dbReference>
<dbReference type="AlphaFoldDB" id="A0A498PTX8"/>
<dbReference type="NCBIfam" id="NF040624">
    <property type="entry name" value="HadA"/>
    <property type="match status" value="1"/>
</dbReference>
<dbReference type="EMBL" id="UPHQ01000033">
    <property type="protein sequence ID" value="VBA35459.1"/>
    <property type="molecule type" value="Genomic_DNA"/>
</dbReference>